<proteinExistence type="predicted"/>
<reference evidence="3" key="1">
    <citation type="journal article" date="2019" name="Int. J. Syst. Evol. Microbiol.">
        <title>The Global Catalogue of Microorganisms (GCM) 10K type strain sequencing project: providing services to taxonomists for standard genome sequencing and annotation.</title>
        <authorList>
            <consortium name="The Broad Institute Genomics Platform"/>
            <consortium name="The Broad Institute Genome Sequencing Center for Infectious Disease"/>
            <person name="Wu L."/>
            <person name="Ma J."/>
        </authorList>
    </citation>
    <scope>NUCLEOTIDE SEQUENCE [LARGE SCALE GENOMIC DNA]</scope>
    <source>
        <strain evidence="3">CECT 8531</strain>
    </source>
</reference>
<evidence type="ECO:0000313" key="3">
    <source>
        <dbReference type="Proteomes" id="UP001595887"/>
    </source>
</evidence>
<keyword evidence="3" id="KW-1185">Reference proteome</keyword>
<comment type="caution">
    <text evidence="2">The sequence shown here is derived from an EMBL/GenBank/DDBJ whole genome shotgun (WGS) entry which is preliminary data.</text>
</comment>
<protein>
    <recommendedName>
        <fullName evidence="4">DUF2268 domain-containing protein</fullName>
    </recommendedName>
</protein>
<organism evidence="2 3">
    <name type="scientific">Sphingorhabdus arenilitoris</name>
    <dbReference type="NCBI Taxonomy" id="1490041"/>
    <lineage>
        <taxon>Bacteria</taxon>
        <taxon>Pseudomonadati</taxon>
        <taxon>Pseudomonadota</taxon>
        <taxon>Alphaproteobacteria</taxon>
        <taxon>Sphingomonadales</taxon>
        <taxon>Sphingomonadaceae</taxon>
        <taxon>Sphingorhabdus</taxon>
    </lineage>
</organism>
<accession>A0ABV8RJE6</accession>
<dbReference type="Proteomes" id="UP001595887">
    <property type="component" value="Unassembled WGS sequence"/>
</dbReference>
<evidence type="ECO:0000256" key="1">
    <source>
        <dbReference type="SAM" id="SignalP"/>
    </source>
</evidence>
<evidence type="ECO:0000313" key="2">
    <source>
        <dbReference type="EMBL" id="MFC4293349.1"/>
    </source>
</evidence>
<gene>
    <name evidence="2" type="ORF">ACFOWX_13070</name>
</gene>
<keyword evidence="1" id="KW-0732">Signal</keyword>
<feature type="chain" id="PRO_5047539376" description="DUF2268 domain-containing protein" evidence="1">
    <location>
        <begin position="27"/>
        <end position="332"/>
    </location>
</feature>
<dbReference type="EMBL" id="JBHSDH010000013">
    <property type="protein sequence ID" value="MFC4293349.1"/>
    <property type="molecule type" value="Genomic_DNA"/>
</dbReference>
<name>A0ABV8RJE6_9SPHN</name>
<evidence type="ECO:0008006" key="4">
    <source>
        <dbReference type="Google" id="ProtNLM"/>
    </source>
</evidence>
<sequence length="332" mass="35523">MTTNRAKLVFLIASCLTALLATASLAATDPLTTVIDTRDAERFAAVFARSGGKPDAASLQRDYLNGAGRGVEVFMPGRIENAANLATAIAADRERYAYAIKTCLPLVASLDGELRATYLAYRGLLPDRQLPEVYVVFGAANSGGTAKPDAQVIGLESMCGPGTTPEQFRTGMRNIFAHEVAHTFQPDVLESATHDKLMFMALSEGTPDFLASLVTANPPSAVREEYGRANETKLWAQFQRDRSVLLGKSWAEIDTDPVLKAAMHRWFGNAGAAPEGVPSEMGYWVGMQIAAASFQAAPDKRAAINALLARTDPIALANASGYDGKVVVDPRQ</sequence>
<feature type="signal peptide" evidence="1">
    <location>
        <begin position="1"/>
        <end position="26"/>
    </location>
</feature>